<keyword evidence="5" id="KW-0479">Metal-binding</keyword>
<dbReference type="STRING" id="183763.LP52_24830"/>
<dbReference type="GO" id="GO:0035999">
    <property type="term" value="P:tetrahydrofolate interconversion"/>
    <property type="evidence" value="ECO:0007669"/>
    <property type="project" value="TreeGrafter"/>
</dbReference>
<evidence type="ECO:0000313" key="6">
    <source>
        <dbReference type="EMBL" id="KIH96488.1"/>
    </source>
</evidence>
<feature type="binding site" evidence="4">
    <location>
        <begin position="142"/>
        <end position="150"/>
    </location>
    <ligand>
        <name>ATP</name>
        <dbReference type="ChEBI" id="CHEBI:30616"/>
    </ligand>
</feature>
<keyword evidence="7" id="KW-1185">Reference proteome</keyword>
<dbReference type="GO" id="GO:0009396">
    <property type="term" value="P:folic acid-containing compound biosynthetic process"/>
    <property type="evidence" value="ECO:0007669"/>
    <property type="project" value="TreeGrafter"/>
</dbReference>
<accession>A0A0C2FZK8</accession>
<dbReference type="AlphaFoldDB" id="A0A0C2FZK8"/>
<comment type="similarity">
    <text evidence="1 5">Belongs to the 5-formyltetrahydrofolate cyclo-ligase family.</text>
</comment>
<dbReference type="PIRSF" id="PIRSF006806">
    <property type="entry name" value="FTHF_cligase"/>
    <property type="match status" value="1"/>
</dbReference>
<evidence type="ECO:0000256" key="2">
    <source>
        <dbReference type="ARBA" id="ARBA00022741"/>
    </source>
</evidence>
<keyword evidence="5" id="KW-0460">Magnesium</keyword>
<evidence type="ECO:0000256" key="5">
    <source>
        <dbReference type="RuleBase" id="RU361279"/>
    </source>
</evidence>
<evidence type="ECO:0000256" key="3">
    <source>
        <dbReference type="ARBA" id="ARBA00022840"/>
    </source>
</evidence>
<dbReference type="Gene3D" id="3.40.50.10420">
    <property type="entry name" value="NagB/RpiA/CoA transferase-like"/>
    <property type="match status" value="1"/>
</dbReference>
<evidence type="ECO:0000256" key="1">
    <source>
        <dbReference type="ARBA" id="ARBA00010638"/>
    </source>
</evidence>
<comment type="cofactor">
    <cofactor evidence="5">
        <name>Mg(2+)</name>
        <dbReference type="ChEBI" id="CHEBI:18420"/>
    </cofactor>
</comment>
<protein>
    <recommendedName>
        <fullName evidence="5">5-formyltetrahydrofolate cyclo-ligase</fullName>
        <ecNumber evidence="5">6.3.3.2</ecNumber>
    </recommendedName>
</protein>
<dbReference type="EC" id="6.3.3.2" evidence="5"/>
<dbReference type="NCBIfam" id="TIGR02727">
    <property type="entry name" value="MTHFS_bact"/>
    <property type="match status" value="1"/>
</dbReference>
<dbReference type="EMBL" id="JROO01000065">
    <property type="protein sequence ID" value="KIH96488.1"/>
    <property type="molecule type" value="Genomic_DNA"/>
</dbReference>
<dbReference type="GO" id="GO:0046872">
    <property type="term" value="F:metal ion binding"/>
    <property type="evidence" value="ECO:0007669"/>
    <property type="project" value="UniProtKB-KW"/>
</dbReference>
<organism evidence="6 7">
    <name type="scientific">Streptomonospora alba</name>
    <dbReference type="NCBI Taxonomy" id="183763"/>
    <lineage>
        <taxon>Bacteria</taxon>
        <taxon>Bacillati</taxon>
        <taxon>Actinomycetota</taxon>
        <taxon>Actinomycetes</taxon>
        <taxon>Streptosporangiales</taxon>
        <taxon>Nocardiopsidaceae</taxon>
        <taxon>Streptomonospora</taxon>
    </lineage>
</organism>
<dbReference type="PANTHER" id="PTHR23407:SF1">
    <property type="entry name" value="5-FORMYLTETRAHYDROFOLATE CYCLO-LIGASE"/>
    <property type="match status" value="1"/>
</dbReference>
<proteinExistence type="inferred from homology"/>
<dbReference type="InterPro" id="IPR002698">
    <property type="entry name" value="FTHF_cligase"/>
</dbReference>
<keyword evidence="2 4" id="KW-0547">Nucleotide-binding</keyword>
<dbReference type="GO" id="GO:0005524">
    <property type="term" value="F:ATP binding"/>
    <property type="evidence" value="ECO:0007669"/>
    <property type="project" value="UniProtKB-KW"/>
</dbReference>
<sequence>MGDCCVVTAQESKQEMRRRLVAARRAMPEREREESASAIRDALAAEPLFTTGGTVAVYYSVGTEPGTRKLIAALWKRGTYVLLPVFLDSGELDWAAYEGPDSLEGARYGLLEPAGRRYGPDAVRRAAAVVCPALAVDGAGLRLGRGAGCYDRALSRVGPNTLTLAVIYDTELVESVPAEPHDRPVDGVVTPERGLRVLDRR</sequence>
<dbReference type="Pfam" id="PF01812">
    <property type="entry name" value="5-FTHF_cyc-lig"/>
    <property type="match status" value="1"/>
</dbReference>
<evidence type="ECO:0000256" key="4">
    <source>
        <dbReference type="PIRSR" id="PIRSR006806-1"/>
    </source>
</evidence>
<comment type="caution">
    <text evidence="6">The sequence shown here is derived from an EMBL/GenBank/DDBJ whole genome shotgun (WGS) entry which is preliminary data.</text>
</comment>
<dbReference type="InterPro" id="IPR024185">
    <property type="entry name" value="FTHF_cligase-like_sf"/>
</dbReference>
<feature type="binding site" evidence="4">
    <location>
        <begin position="13"/>
        <end position="17"/>
    </location>
    <ligand>
        <name>ATP</name>
        <dbReference type="ChEBI" id="CHEBI:30616"/>
    </ligand>
</feature>
<dbReference type="InterPro" id="IPR037171">
    <property type="entry name" value="NagB/RpiA_transferase-like"/>
</dbReference>
<gene>
    <name evidence="6" type="ORF">LP52_24830</name>
</gene>
<keyword evidence="3 4" id="KW-0067">ATP-binding</keyword>
<dbReference type="SUPFAM" id="SSF100950">
    <property type="entry name" value="NagB/RpiA/CoA transferase-like"/>
    <property type="match status" value="1"/>
</dbReference>
<evidence type="ECO:0000313" key="7">
    <source>
        <dbReference type="Proteomes" id="UP000031675"/>
    </source>
</evidence>
<keyword evidence="6" id="KW-0436">Ligase</keyword>
<dbReference type="GO" id="GO:0030272">
    <property type="term" value="F:5-formyltetrahydrofolate cyclo-ligase activity"/>
    <property type="evidence" value="ECO:0007669"/>
    <property type="project" value="UniProtKB-EC"/>
</dbReference>
<dbReference type="PANTHER" id="PTHR23407">
    <property type="entry name" value="ATPASE INHIBITOR/5-FORMYLTETRAHYDROFOLATE CYCLO-LIGASE"/>
    <property type="match status" value="1"/>
</dbReference>
<feature type="binding site" evidence="4">
    <location>
        <position position="64"/>
    </location>
    <ligand>
        <name>substrate</name>
    </ligand>
</feature>
<comment type="catalytic activity">
    <reaction evidence="5">
        <text>(6S)-5-formyl-5,6,7,8-tetrahydrofolate + ATP = (6R)-5,10-methenyltetrahydrofolate + ADP + phosphate</text>
        <dbReference type="Rhea" id="RHEA:10488"/>
        <dbReference type="ChEBI" id="CHEBI:30616"/>
        <dbReference type="ChEBI" id="CHEBI:43474"/>
        <dbReference type="ChEBI" id="CHEBI:57455"/>
        <dbReference type="ChEBI" id="CHEBI:57457"/>
        <dbReference type="ChEBI" id="CHEBI:456216"/>
        <dbReference type="EC" id="6.3.3.2"/>
    </reaction>
</comment>
<dbReference type="Proteomes" id="UP000031675">
    <property type="component" value="Unassembled WGS sequence"/>
</dbReference>
<reference evidence="7" key="1">
    <citation type="journal article" date="2015" name="Chem. Biol.">
        <title>Structure, bioactivity, and resistance mechanism of streptomonomicin, an unusual lasso Peptide from an understudied halophilic actinomycete.</title>
        <authorList>
            <person name="Metelev M."/>
            <person name="Tietz J.I."/>
            <person name="Melby J.O."/>
            <person name="Blair P.M."/>
            <person name="Zhu L."/>
            <person name="Livnat I."/>
            <person name="Severinov K."/>
            <person name="Mitchell D.A."/>
        </authorList>
    </citation>
    <scope>NUCLEOTIDE SEQUENCE [LARGE SCALE GENOMIC DNA]</scope>
    <source>
        <strain evidence="7">YIM 90003</strain>
    </source>
</reference>
<name>A0A0C2FZK8_9ACTN</name>